<dbReference type="Gramene" id="Jr07_17520_p1">
    <property type="protein sequence ID" value="cds.Jr07_17520_p1"/>
    <property type="gene ID" value="Jr07_17520"/>
</dbReference>
<evidence type="ECO:0000313" key="1">
    <source>
        <dbReference type="EMBL" id="KAF5465363.1"/>
    </source>
</evidence>
<dbReference type="GO" id="GO:0003676">
    <property type="term" value="F:nucleic acid binding"/>
    <property type="evidence" value="ECO:0007669"/>
    <property type="project" value="InterPro"/>
</dbReference>
<evidence type="ECO:0000313" key="2">
    <source>
        <dbReference type="Proteomes" id="UP000619265"/>
    </source>
</evidence>
<feature type="non-terminal residue" evidence="1">
    <location>
        <position position="142"/>
    </location>
</feature>
<name>A0A834CUW1_JUGRE</name>
<accession>A0A834CUW1</accession>
<dbReference type="InterPro" id="IPR052160">
    <property type="entry name" value="Gypsy_RT_Integrase-like"/>
</dbReference>
<reference evidence="1" key="1">
    <citation type="submission" date="2015-10" db="EMBL/GenBank/DDBJ databases">
        <authorList>
            <person name="Martinez-Garcia P.J."/>
            <person name="Crepeau M.W."/>
            <person name="Puiu D."/>
            <person name="Gonzalez-Ibeas D."/>
            <person name="Whalen J."/>
            <person name="Stevens K."/>
            <person name="Paul R."/>
            <person name="Butterfield T."/>
            <person name="Britton M."/>
            <person name="Reagan R."/>
            <person name="Chakraborty S."/>
            <person name="Walawage S.L."/>
            <person name="Vasquez-Gross H.A."/>
            <person name="Cardeno C."/>
            <person name="Famula R."/>
            <person name="Pratt K."/>
            <person name="Kuruganti S."/>
            <person name="Aradhya M.K."/>
            <person name="Leslie C.A."/>
            <person name="Dandekar A.M."/>
            <person name="Salzberg S.L."/>
            <person name="Wegrzyn J.L."/>
            <person name="Langley C.H."/>
            <person name="Neale D.B."/>
        </authorList>
    </citation>
    <scope>NUCLEOTIDE SEQUENCE</scope>
    <source>
        <tissue evidence="1">Leaves</tissue>
    </source>
</reference>
<organism evidence="1 2">
    <name type="scientific">Juglans regia</name>
    <name type="common">English walnut</name>
    <dbReference type="NCBI Taxonomy" id="51240"/>
    <lineage>
        <taxon>Eukaryota</taxon>
        <taxon>Viridiplantae</taxon>
        <taxon>Streptophyta</taxon>
        <taxon>Embryophyta</taxon>
        <taxon>Tracheophyta</taxon>
        <taxon>Spermatophyta</taxon>
        <taxon>Magnoliopsida</taxon>
        <taxon>eudicotyledons</taxon>
        <taxon>Gunneridae</taxon>
        <taxon>Pentapetalae</taxon>
        <taxon>rosids</taxon>
        <taxon>fabids</taxon>
        <taxon>Fagales</taxon>
        <taxon>Juglandaceae</taxon>
        <taxon>Juglans</taxon>
    </lineage>
</organism>
<evidence type="ECO:0008006" key="3">
    <source>
        <dbReference type="Google" id="ProtNLM"/>
    </source>
</evidence>
<protein>
    <recommendedName>
        <fullName evidence="3">Protein NYNRIN-like</fullName>
    </recommendedName>
</protein>
<dbReference type="EMBL" id="LIHL02000007">
    <property type="protein sequence ID" value="KAF5465363.1"/>
    <property type="molecule type" value="Genomic_DNA"/>
</dbReference>
<dbReference type="PANTHER" id="PTHR47266">
    <property type="entry name" value="ENDONUCLEASE-RELATED"/>
    <property type="match status" value="1"/>
</dbReference>
<dbReference type="SUPFAM" id="SSF53098">
    <property type="entry name" value="Ribonuclease H-like"/>
    <property type="match status" value="1"/>
</dbReference>
<dbReference type="AlphaFoldDB" id="A0A834CUW1"/>
<dbReference type="Proteomes" id="UP000619265">
    <property type="component" value="Unassembled WGS sequence"/>
</dbReference>
<sequence length="142" mass="16718">MDYVSKCIEAIPCKKNDHHVLLKFLKDNIVSRFGVPKAVINDNGSHFCNKPMEALLKKTAYKTMLGMSPYRLVYGRACHLPVEFEHKAYLAVKRFNFDMDKASTILHSRNWMEFERIQLRAQQRMERRIKGKGRGVRRGWFL</sequence>
<proteinExistence type="predicted"/>
<reference evidence="1" key="2">
    <citation type="submission" date="2020-03" db="EMBL/GenBank/DDBJ databases">
        <title>Walnut 2.0.</title>
        <authorList>
            <person name="Marrano A."/>
            <person name="Britton M."/>
            <person name="Zimin A.V."/>
            <person name="Zaini P.A."/>
            <person name="Workman R."/>
            <person name="Puiu D."/>
            <person name="Bianco L."/>
            <person name="Allen B.J."/>
            <person name="Troggio M."/>
            <person name="Leslie C.A."/>
            <person name="Timp W."/>
            <person name="Dendekar A."/>
            <person name="Salzberg S.L."/>
            <person name="Neale D.B."/>
        </authorList>
    </citation>
    <scope>NUCLEOTIDE SEQUENCE</scope>
    <source>
        <tissue evidence="1">Leaves</tissue>
    </source>
</reference>
<dbReference type="InterPro" id="IPR012337">
    <property type="entry name" value="RNaseH-like_sf"/>
</dbReference>
<dbReference type="InterPro" id="IPR036397">
    <property type="entry name" value="RNaseH_sf"/>
</dbReference>
<dbReference type="Gene3D" id="3.30.420.10">
    <property type="entry name" value="Ribonuclease H-like superfamily/Ribonuclease H"/>
    <property type="match status" value="1"/>
</dbReference>
<comment type="caution">
    <text evidence="1">The sequence shown here is derived from an EMBL/GenBank/DDBJ whole genome shotgun (WGS) entry which is preliminary data.</text>
</comment>
<gene>
    <name evidence="1" type="ORF">F2P56_015379</name>
</gene>